<dbReference type="PANTHER" id="PTHR30093">
    <property type="entry name" value="GENERAL SECRETION PATHWAY PROTEIN G"/>
    <property type="match status" value="1"/>
</dbReference>
<dbReference type="RefSeq" id="WP_143856527.1">
    <property type="nucleotide sequence ID" value="NZ_CP041730.1"/>
</dbReference>
<evidence type="ECO:0000313" key="4">
    <source>
        <dbReference type="EMBL" id="QDQ25602.1"/>
    </source>
</evidence>
<dbReference type="GO" id="GO:0015628">
    <property type="term" value="P:protein secretion by the type II secretion system"/>
    <property type="evidence" value="ECO:0007669"/>
    <property type="project" value="InterPro"/>
</dbReference>
<dbReference type="PRINTS" id="PR00813">
    <property type="entry name" value="BCTERIALGSPG"/>
</dbReference>
<dbReference type="Gene3D" id="3.30.700.10">
    <property type="entry name" value="Glycoprotein, Type 4 Pilin"/>
    <property type="match status" value="1"/>
</dbReference>
<evidence type="ECO:0000256" key="3">
    <source>
        <dbReference type="SAM" id="Phobius"/>
    </source>
</evidence>
<dbReference type="KEGG" id="cari:FNU76_04120"/>
<feature type="transmembrane region" description="Helical" evidence="3">
    <location>
        <begin position="12"/>
        <end position="34"/>
    </location>
</feature>
<keyword evidence="3" id="KW-0812">Transmembrane</keyword>
<protein>
    <submittedName>
        <fullName evidence="4">Prepilin-type N-terminal cleavage/methylation domain-containing protein</fullName>
    </submittedName>
</protein>
<dbReference type="InterPro" id="IPR000983">
    <property type="entry name" value="Bac_GSPG_pilin"/>
</dbReference>
<dbReference type="InterPro" id="IPR045584">
    <property type="entry name" value="Pilin-like"/>
</dbReference>
<evidence type="ECO:0000313" key="5">
    <source>
        <dbReference type="Proteomes" id="UP000317550"/>
    </source>
</evidence>
<keyword evidence="3" id="KW-0472">Membrane</keyword>
<dbReference type="SUPFAM" id="SSF54523">
    <property type="entry name" value="Pili subunits"/>
    <property type="match status" value="1"/>
</dbReference>
<dbReference type="InterPro" id="IPR012902">
    <property type="entry name" value="N_methyl_site"/>
</dbReference>
<evidence type="ECO:0000256" key="1">
    <source>
        <dbReference type="ARBA" id="ARBA00022481"/>
    </source>
</evidence>
<reference evidence="5" key="1">
    <citation type="submission" date="2019-07" db="EMBL/GenBank/DDBJ databases">
        <title>Chitinimonas sp. nov., isolated from Ny-Alesund, arctica soil.</title>
        <authorList>
            <person name="Xu Q."/>
            <person name="Peng F."/>
        </authorList>
    </citation>
    <scope>NUCLEOTIDE SEQUENCE [LARGE SCALE GENOMIC DNA]</scope>
    <source>
        <strain evidence="5">R3-44</strain>
    </source>
</reference>
<organism evidence="4 5">
    <name type="scientific">Chitinimonas arctica</name>
    <dbReference type="NCBI Taxonomy" id="2594795"/>
    <lineage>
        <taxon>Bacteria</taxon>
        <taxon>Pseudomonadati</taxon>
        <taxon>Pseudomonadota</taxon>
        <taxon>Betaproteobacteria</taxon>
        <taxon>Neisseriales</taxon>
        <taxon>Chitinibacteraceae</taxon>
        <taxon>Chitinimonas</taxon>
    </lineage>
</organism>
<name>A0A516SBS8_9NEIS</name>
<sequence length="131" mass="14268">MAYPTSSGKRAAGFTLIELLVVLAIVSVLLTLAVPRYFSSIEGSKTAVLSENLQRVRDAIDKFYGDTGRYPANLDEMVEKHYLRSLPVDPVTDRNDSWTLLPPDPERGSGIYDIKSGAEGATADGRAYSSL</sequence>
<dbReference type="PROSITE" id="PS00409">
    <property type="entry name" value="PROKAR_NTER_METHYL"/>
    <property type="match status" value="1"/>
</dbReference>
<dbReference type="PANTHER" id="PTHR30093:SF47">
    <property type="entry name" value="TYPE IV PILUS NON-CORE MINOR PILIN PILE"/>
    <property type="match status" value="1"/>
</dbReference>
<dbReference type="EMBL" id="CP041730">
    <property type="protein sequence ID" value="QDQ25602.1"/>
    <property type="molecule type" value="Genomic_DNA"/>
</dbReference>
<dbReference type="AlphaFoldDB" id="A0A516SBS8"/>
<keyword evidence="1" id="KW-0488">Methylation</keyword>
<dbReference type="OrthoDB" id="9795612at2"/>
<dbReference type="NCBIfam" id="TIGR02532">
    <property type="entry name" value="IV_pilin_GFxxxE"/>
    <property type="match status" value="1"/>
</dbReference>
<dbReference type="Pfam" id="PF07963">
    <property type="entry name" value="N_methyl"/>
    <property type="match status" value="1"/>
</dbReference>
<keyword evidence="3" id="KW-1133">Transmembrane helix</keyword>
<proteinExistence type="predicted"/>
<keyword evidence="5" id="KW-1185">Reference proteome</keyword>
<accession>A0A516SBS8</accession>
<gene>
    <name evidence="4" type="ORF">FNU76_04120</name>
</gene>
<evidence type="ECO:0000256" key="2">
    <source>
        <dbReference type="SAM" id="MobiDB-lite"/>
    </source>
</evidence>
<dbReference type="GO" id="GO:0015627">
    <property type="term" value="C:type II protein secretion system complex"/>
    <property type="evidence" value="ECO:0007669"/>
    <property type="project" value="InterPro"/>
</dbReference>
<dbReference type="Proteomes" id="UP000317550">
    <property type="component" value="Chromosome"/>
</dbReference>
<feature type="region of interest" description="Disordered" evidence="2">
    <location>
        <begin position="92"/>
        <end position="116"/>
    </location>
</feature>